<proteinExistence type="predicted"/>
<dbReference type="AlphaFoldDB" id="A0A5C8ZYA3"/>
<dbReference type="OrthoDB" id="220114at2"/>
<dbReference type="Proteomes" id="UP000321933">
    <property type="component" value="Unassembled WGS sequence"/>
</dbReference>
<dbReference type="InterPro" id="IPR005546">
    <property type="entry name" value="Autotransporte_beta"/>
</dbReference>
<dbReference type="PROSITE" id="PS51208">
    <property type="entry name" value="AUTOTRANSPORTER"/>
    <property type="match status" value="1"/>
</dbReference>
<dbReference type="Gene3D" id="2.60.40.2810">
    <property type="match status" value="1"/>
</dbReference>
<sequence length="961" mass="101836">MDFITGTGSGARQTVDRGREMGERVPSALAALMVLAGVVVSATVEAAPVSVARDQALEFADPAIVRIEVLASQNNNGDPAALLAPFTAQGACLSYTFDDAGDLSQEVRLALFDANDNVLGLPIVQIDNGYYSTVDSSCSELVNEAPIAVDDNFGTDYVGANVLANDIDPEGDPLVANLLTAPTAGSVVLNSNGTFVYTPPAGFSGNVTFTYEAFDGVNISTSPGIVSLTVEASNEAPVAVDDNLGTGFAGANVLANDTDPDGDSLSAVLVSGPANGTLVLSPDGTVQYTPNPDYFGSDSFTYLASDGELDSNVATVTLSVEEPPNAGPQAVDDNFGADYQGRNVLENDLDANGDTLSAILETQPANGVAELNANGTFTYTPNIGYTGPDSFTYRASDGELVSDVATVSLVAQLPENNLPPIASDDDFEGDYENGNLLINDQDPNNDNLIAILVTPPENGELQLNQDGTFRYRPFAGYSGPDSFTYKVRDRPLDDPEGLESAPALVRLQVDASRQADGGVTNKVDADGTSVLANASANELRTSRRIDELCPSLQPGNAGQQDLLQLCTNLRAQGTTAKQALDALRAITPEELSAISKAFRVLSFSRFRNIGARISRMREGQAKGISIAGLNVRTGDTLVSGADLEKALAEGLSAMGLGASADEGGEDLLREYSRLGLFVRGDLNFGDQDRTELESGFDFDAQSLTVGADYRITDNIFAGASVSVGQSDVEFADNGGETRTDNYSLALYGSLYSGNGYVDGIVSYGWSDVETERNIFYTDFGGTVDRVAEGSSDGDEYYISFNAGYNFNWGGLNVDPLVRFFYLDGSVDPFSERGAGGWNLDIDEQAYESMSVSAGGQVSYTFLPSWGVITPYLRVEYTREFEDSAGGVRYRFANDPLGEFNDTNGMMIEADDPDTGYMVYGAGVAAQFIHGISAFINYQTLGSYDNLSGEIISVGARWEARF</sequence>
<dbReference type="InterPro" id="IPR036709">
    <property type="entry name" value="Autotransporte_beta_dom_sf"/>
</dbReference>
<dbReference type="GO" id="GO:0019867">
    <property type="term" value="C:outer membrane"/>
    <property type="evidence" value="ECO:0007669"/>
    <property type="project" value="InterPro"/>
</dbReference>
<dbReference type="EMBL" id="VRYZ01000002">
    <property type="protein sequence ID" value="TXS93555.1"/>
    <property type="molecule type" value="Genomic_DNA"/>
</dbReference>
<gene>
    <name evidence="3" type="ORF">FVW59_06950</name>
</gene>
<evidence type="ECO:0000259" key="2">
    <source>
        <dbReference type="PROSITE" id="PS51208"/>
    </source>
</evidence>
<dbReference type="SUPFAM" id="SSF103515">
    <property type="entry name" value="Autotransporter"/>
    <property type="match status" value="1"/>
</dbReference>
<feature type="domain" description="Autotransporter" evidence="2">
    <location>
        <begin position="669"/>
        <end position="961"/>
    </location>
</feature>
<name>A0A5C8ZYA3_9GAMM</name>
<accession>A0A5C8ZYA3</accession>
<dbReference type="Gene3D" id="2.40.128.130">
    <property type="entry name" value="Autotransporter beta-domain"/>
    <property type="match status" value="1"/>
</dbReference>
<evidence type="ECO:0000313" key="4">
    <source>
        <dbReference type="Proteomes" id="UP000321933"/>
    </source>
</evidence>
<dbReference type="Pfam" id="PF03797">
    <property type="entry name" value="Autotransporter"/>
    <property type="match status" value="1"/>
</dbReference>
<dbReference type="Gene3D" id="2.60.40.3440">
    <property type="match status" value="3"/>
</dbReference>
<dbReference type="NCBIfam" id="TIGR01414">
    <property type="entry name" value="autotrans_barl"/>
    <property type="match status" value="1"/>
</dbReference>
<feature type="region of interest" description="Disordered" evidence="1">
    <location>
        <begin position="1"/>
        <end position="20"/>
    </location>
</feature>
<dbReference type="NCBIfam" id="NF012211">
    <property type="entry name" value="tand_rpt_95"/>
    <property type="match status" value="4"/>
</dbReference>
<organism evidence="3 4">
    <name type="scientific">Parahaliea aestuarii</name>
    <dbReference type="NCBI Taxonomy" id="1852021"/>
    <lineage>
        <taxon>Bacteria</taxon>
        <taxon>Pseudomonadati</taxon>
        <taxon>Pseudomonadota</taxon>
        <taxon>Gammaproteobacteria</taxon>
        <taxon>Cellvibrionales</taxon>
        <taxon>Halieaceae</taxon>
        <taxon>Parahaliea</taxon>
    </lineage>
</organism>
<evidence type="ECO:0000256" key="1">
    <source>
        <dbReference type="SAM" id="MobiDB-lite"/>
    </source>
</evidence>
<dbReference type="SMART" id="SM00869">
    <property type="entry name" value="Autotransporter"/>
    <property type="match status" value="1"/>
</dbReference>
<keyword evidence="4" id="KW-1185">Reference proteome</keyword>
<reference evidence="3 4" key="1">
    <citation type="submission" date="2019-08" db="EMBL/GenBank/DDBJ databases">
        <title>Parahaliea maris sp. nov., isolated from the surface seawater.</title>
        <authorList>
            <person name="Liu Y."/>
        </authorList>
    </citation>
    <scope>NUCLEOTIDE SEQUENCE [LARGE SCALE GENOMIC DNA]</scope>
    <source>
        <strain evidence="3 4">S2-26</strain>
    </source>
</reference>
<comment type="caution">
    <text evidence="3">The sequence shown here is derived from an EMBL/GenBank/DDBJ whole genome shotgun (WGS) entry which is preliminary data.</text>
</comment>
<evidence type="ECO:0000313" key="3">
    <source>
        <dbReference type="EMBL" id="TXS93555.1"/>
    </source>
</evidence>
<dbReference type="Pfam" id="PF17963">
    <property type="entry name" value="Big_9"/>
    <property type="match status" value="4"/>
</dbReference>
<dbReference type="InterPro" id="IPR006315">
    <property type="entry name" value="OM_autotransptr_brl_dom"/>
</dbReference>
<protein>
    <submittedName>
        <fullName evidence="3">Tandem-95 repeat protein</fullName>
    </submittedName>
</protein>